<dbReference type="AlphaFoldDB" id="A0A562N132"/>
<evidence type="ECO:0000313" key="4">
    <source>
        <dbReference type="Proteomes" id="UP000315908"/>
    </source>
</evidence>
<dbReference type="PROSITE" id="PS00061">
    <property type="entry name" value="ADH_SHORT"/>
    <property type="match status" value="1"/>
</dbReference>
<dbReference type="Gene3D" id="3.40.50.720">
    <property type="entry name" value="NAD(P)-binding Rossmann-like Domain"/>
    <property type="match status" value="1"/>
</dbReference>
<comment type="similarity">
    <text evidence="1">Belongs to the short-chain dehydrogenases/reductases (SDR) family.</text>
</comment>
<dbReference type="Proteomes" id="UP000315908">
    <property type="component" value="Unassembled WGS sequence"/>
</dbReference>
<dbReference type="Pfam" id="PF00106">
    <property type="entry name" value="adh_short"/>
    <property type="match status" value="1"/>
</dbReference>
<proteinExistence type="inferred from homology"/>
<dbReference type="InterPro" id="IPR002347">
    <property type="entry name" value="SDR_fam"/>
</dbReference>
<evidence type="ECO:0000256" key="1">
    <source>
        <dbReference type="ARBA" id="ARBA00006484"/>
    </source>
</evidence>
<dbReference type="InterPro" id="IPR020904">
    <property type="entry name" value="Sc_DH/Rdtase_CS"/>
</dbReference>
<reference evidence="3 4" key="1">
    <citation type="journal article" date="2015" name="Stand. Genomic Sci.">
        <title>Genomic Encyclopedia of Bacterial and Archaeal Type Strains, Phase III: the genomes of soil and plant-associated and newly described type strains.</title>
        <authorList>
            <person name="Whitman W.B."/>
            <person name="Woyke T."/>
            <person name="Klenk H.P."/>
            <person name="Zhou Y."/>
            <person name="Lilburn T.G."/>
            <person name="Beck B.J."/>
            <person name="De Vos P."/>
            <person name="Vandamme P."/>
            <person name="Eisen J.A."/>
            <person name="Garrity G."/>
            <person name="Hugenholtz P."/>
            <person name="Kyrpides N.C."/>
        </authorList>
    </citation>
    <scope>NUCLEOTIDE SEQUENCE [LARGE SCALE GENOMIC DNA]</scope>
    <source>
        <strain evidence="3 4">CGMCC 1.6855</strain>
    </source>
</reference>
<protein>
    <submittedName>
        <fullName evidence="3">Short subunit dehydrogenase</fullName>
    </submittedName>
</protein>
<keyword evidence="2" id="KW-0560">Oxidoreductase</keyword>
<comment type="caution">
    <text evidence="3">The sequence shown here is derived from an EMBL/GenBank/DDBJ whole genome shotgun (WGS) entry which is preliminary data.</text>
</comment>
<evidence type="ECO:0000313" key="3">
    <source>
        <dbReference type="EMBL" id="TWI25843.1"/>
    </source>
</evidence>
<dbReference type="SUPFAM" id="SSF51735">
    <property type="entry name" value="NAD(P)-binding Rossmann-fold domains"/>
    <property type="match status" value="1"/>
</dbReference>
<dbReference type="GO" id="GO:0016491">
    <property type="term" value="F:oxidoreductase activity"/>
    <property type="evidence" value="ECO:0007669"/>
    <property type="project" value="UniProtKB-KW"/>
</dbReference>
<gene>
    <name evidence="3" type="ORF">IQ31_00415</name>
</gene>
<accession>A0A562N132</accession>
<organism evidence="3 4">
    <name type="scientific">Sphingobacterium siyangense</name>
    <dbReference type="NCBI Taxonomy" id="459529"/>
    <lineage>
        <taxon>Bacteria</taxon>
        <taxon>Pseudomonadati</taxon>
        <taxon>Bacteroidota</taxon>
        <taxon>Sphingobacteriia</taxon>
        <taxon>Sphingobacteriales</taxon>
        <taxon>Sphingobacteriaceae</taxon>
        <taxon>Sphingobacterium</taxon>
    </lineage>
</organism>
<evidence type="ECO:0000256" key="2">
    <source>
        <dbReference type="ARBA" id="ARBA00023002"/>
    </source>
</evidence>
<dbReference type="InterPro" id="IPR051911">
    <property type="entry name" value="SDR_oxidoreductase"/>
</dbReference>
<dbReference type="PANTHER" id="PTHR43976:SF16">
    <property type="entry name" value="SHORT-CHAIN DEHYDROGENASE_REDUCTASE FAMILY PROTEIN"/>
    <property type="match status" value="1"/>
</dbReference>
<dbReference type="EMBL" id="VLKR01000001">
    <property type="protein sequence ID" value="TWI25843.1"/>
    <property type="molecule type" value="Genomic_DNA"/>
</dbReference>
<dbReference type="PANTHER" id="PTHR43976">
    <property type="entry name" value="SHORT CHAIN DEHYDROGENASE"/>
    <property type="match status" value="1"/>
</dbReference>
<sequence>MTQAALPILRAQGHGHIIQLSSVLGVWSLPTLGIYNATKFAVEGLSEALASEVKDFGIHVTLIEPNGYKTEFGGSSAVFGDQLDVYNPLKESLTKIEGLGPDDYGTPEATVPAILTLIDSENPPLRLFLGKLGYVKTERVYGEKLQQWKEWKDVSEAAHG</sequence>
<name>A0A562N132_9SPHI</name>
<dbReference type="InterPro" id="IPR036291">
    <property type="entry name" value="NAD(P)-bd_dom_sf"/>
</dbReference>
<dbReference type="PRINTS" id="PR00081">
    <property type="entry name" value="GDHRDH"/>
</dbReference>